<dbReference type="EMBL" id="ADAS02000140">
    <property type="protein sequence ID" value="OAV89112.1"/>
    <property type="molecule type" value="Genomic_DNA"/>
</dbReference>
<dbReference type="EnsemblFungi" id="PTTG_11638-t43_1">
    <property type="protein sequence ID" value="PTTG_11638-t43_1-p1"/>
    <property type="gene ID" value="PTTG_11638"/>
</dbReference>
<organism evidence="2">
    <name type="scientific">Puccinia triticina (isolate 1-1 / race 1 (BBBD))</name>
    <name type="common">Brown leaf rust fungus</name>
    <dbReference type="NCBI Taxonomy" id="630390"/>
    <lineage>
        <taxon>Eukaryota</taxon>
        <taxon>Fungi</taxon>
        <taxon>Dikarya</taxon>
        <taxon>Basidiomycota</taxon>
        <taxon>Pucciniomycotina</taxon>
        <taxon>Pucciniomycetes</taxon>
        <taxon>Pucciniales</taxon>
        <taxon>Pucciniaceae</taxon>
        <taxon>Puccinia</taxon>
    </lineage>
</organism>
<evidence type="ECO:0000313" key="4">
    <source>
        <dbReference type="Proteomes" id="UP000005240"/>
    </source>
</evidence>
<proteinExistence type="predicted"/>
<name>A0A180G9V4_PUCT1</name>
<feature type="compositionally biased region" description="Basic residues" evidence="1">
    <location>
        <begin position="70"/>
        <end position="80"/>
    </location>
</feature>
<protein>
    <submittedName>
        <fullName evidence="2 3">Uncharacterized protein</fullName>
    </submittedName>
</protein>
<reference evidence="2" key="2">
    <citation type="submission" date="2016-05" db="EMBL/GenBank/DDBJ databases">
        <title>Comparative analysis highlights variable genome content of wheat rusts and divergence of the mating loci.</title>
        <authorList>
            <person name="Cuomo C.A."/>
            <person name="Bakkeren G."/>
            <person name="Szabo L."/>
            <person name="Khalil H."/>
            <person name="Joly D."/>
            <person name="Goldberg J."/>
            <person name="Young S."/>
            <person name="Zeng Q."/>
            <person name="Fellers J."/>
        </authorList>
    </citation>
    <scope>NUCLEOTIDE SEQUENCE [LARGE SCALE GENOMIC DNA]</scope>
    <source>
        <strain evidence="2">1-1 BBBD Race 1</strain>
    </source>
</reference>
<reference evidence="2" key="1">
    <citation type="submission" date="2009-11" db="EMBL/GenBank/DDBJ databases">
        <authorList>
            <consortium name="The Broad Institute Genome Sequencing Platform"/>
            <person name="Ward D."/>
            <person name="Feldgarden M."/>
            <person name="Earl A."/>
            <person name="Young S.K."/>
            <person name="Zeng Q."/>
            <person name="Koehrsen M."/>
            <person name="Alvarado L."/>
            <person name="Berlin A."/>
            <person name="Bochicchio J."/>
            <person name="Borenstein D."/>
            <person name="Chapman S.B."/>
            <person name="Chen Z."/>
            <person name="Engels R."/>
            <person name="Freedman E."/>
            <person name="Gellesch M."/>
            <person name="Goldberg J."/>
            <person name="Griggs A."/>
            <person name="Gujja S."/>
            <person name="Heilman E."/>
            <person name="Heiman D."/>
            <person name="Hepburn T."/>
            <person name="Howarth C."/>
            <person name="Jen D."/>
            <person name="Larson L."/>
            <person name="Lewis B."/>
            <person name="Mehta T."/>
            <person name="Park D."/>
            <person name="Pearson M."/>
            <person name="Roberts A."/>
            <person name="Saif S."/>
            <person name="Shea T."/>
            <person name="Shenoy N."/>
            <person name="Sisk P."/>
            <person name="Stolte C."/>
            <person name="Sykes S."/>
            <person name="Thomson T."/>
            <person name="Walk T."/>
            <person name="White J."/>
            <person name="Yandava C."/>
            <person name="Izard J."/>
            <person name="Baranova O.V."/>
            <person name="Blanton J.M."/>
            <person name="Tanner A.C."/>
            <person name="Dewhirst F.E."/>
            <person name="Haas B."/>
            <person name="Nusbaum C."/>
            <person name="Birren B."/>
        </authorList>
    </citation>
    <scope>NUCLEOTIDE SEQUENCE [LARGE SCALE GENOMIC DNA]</scope>
    <source>
        <strain evidence="2">1-1 BBBD Race 1</strain>
    </source>
</reference>
<feature type="region of interest" description="Disordered" evidence="1">
    <location>
        <begin position="1"/>
        <end position="80"/>
    </location>
</feature>
<feature type="non-terminal residue" evidence="2">
    <location>
        <position position="80"/>
    </location>
</feature>
<accession>A0A180G9V4</accession>
<evidence type="ECO:0000256" key="1">
    <source>
        <dbReference type="SAM" id="MobiDB-lite"/>
    </source>
</evidence>
<reference evidence="3 4" key="3">
    <citation type="journal article" date="2017" name="G3 (Bethesda)">
        <title>Comparative analysis highlights variable genome content of wheat rusts and divergence of the mating loci.</title>
        <authorList>
            <person name="Cuomo C.A."/>
            <person name="Bakkeren G."/>
            <person name="Khalil H.B."/>
            <person name="Panwar V."/>
            <person name="Joly D."/>
            <person name="Linning R."/>
            <person name="Sakthikumar S."/>
            <person name="Song X."/>
            <person name="Adiconis X."/>
            <person name="Fan L."/>
            <person name="Goldberg J.M."/>
            <person name="Levin J.Z."/>
            <person name="Young S."/>
            <person name="Zeng Q."/>
            <person name="Anikster Y."/>
            <person name="Bruce M."/>
            <person name="Wang M."/>
            <person name="Yin C."/>
            <person name="McCallum B."/>
            <person name="Szabo L.J."/>
            <person name="Hulbert S."/>
            <person name="Chen X."/>
            <person name="Fellers J.P."/>
        </authorList>
    </citation>
    <scope>NUCLEOTIDE SEQUENCE</scope>
    <source>
        <strain evidence="3">isolate 1-1 / race 1 (BBBD)</strain>
        <strain evidence="4">Isolate 1-1 / race 1 (BBBD)</strain>
    </source>
</reference>
<feature type="compositionally biased region" description="Low complexity" evidence="1">
    <location>
        <begin position="24"/>
        <end position="50"/>
    </location>
</feature>
<keyword evidence="4" id="KW-1185">Reference proteome</keyword>
<gene>
    <name evidence="2" type="ORF">PTTG_11638</name>
</gene>
<evidence type="ECO:0000313" key="3">
    <source>
        <dbReference type="EnsemblFungi" id="PTTG_11638-t43_1-p1"/>
    </source>
</evidence>
<dbReference type="Proteomes" id="UP000005240">
    <property type="component" value="Unassembled WGS sequence"/>
</dbReference>
<dbReference type="AlphaFoldDB" id="A0A180G9V4"/>
<dbReference type="VEuPathDB" id="FungiDB:PTTG_11638"/>
<evidence type="ECO:0000313" key="2">
    <source>
        <dbReference type="EMBL" id="OAV89112.1"/>
    </source>
</evidence>
<sequence>MRPPVEVPVLRRPPRPLAQPPLPHALALAALQRPSWPAPPSSASSTSISPRPRPPTRRRSTVCSRSPTSTRRRHRPRRLL</sequence>
<reference evidence="3" key="4">
    <citation type="submission" date="2025-05" db="UniProtKB">
        <authorList>
            <consortium name="EnsemblFungi"/>
        </authorList>
    </citation>
    <scope>IDENTIFICATION</scope>
    <source>
        <strain evidence="3">isolate 1-1 / race 1 (BBBD)</strain>
    </source>
</reference>